<feature type="compositionally biased region" description="Polar residues" evidence="5">
    <location>
        <begin position="345"/>
        <end position="354"/>
    </location>
</feature>
<feature type="compositionally biased region" description="Basic and acidic residues" evidence="5">
    <location>
        <begin position="422"/>
        <end position="435"/>
    </location>
</feature>
<dbReference type="InterPro" id="IPR015915">
    <property type="entry name" value="Kelch-typ_b-propeller"/>
</dbReference>
<dbReference type="EMBL" id="JBHFEH010000004">
    <property type="protein sequence ID" value="KAL2057586.1"/>
    <property type="molecule type" value="Genomic_DNA"/>
</dbReference>
<evidence type="ECO:0000256" key="1">
    <source>
        <dbReference type="ARBA" id="ARBA00004167"/>
    </source>
</evidence>
<keyword evidence="4 6" id="KW-0472">Membrane</keyword>
<reference evidence="7 8" key="1">
    <citation type="submission" date="2024-09" db="EMBL/GenBank/DDBJ databases">
        <title>Rethinking Asexuality: The Enigmatic Case of Functional Sexual Genes in Lepraria (Stereocaulaceae).</title>
        <authorList>
            <person name="Doellman M."/>
            <person name="Sun Y."/>
            <person name="Barcenas-Pena A."/>
            <person name="Lumbsch H.T."/>
            <person name="Grewe F."/>
        </authorList>
    </citation>
    <scope>NUCLEOTIDE SEQUENCE [LARGE SCALE GENOMIC DNA]</scope>
    <source>
        <strain evidence="7 8">Grewe 0041</strain>
    </source>
</reference>
<protein>
    <submittedName>
        <fullName evidence="7">Uncharacterized protein</fullName>
    </submittedName>
</protein>
<proteinExistence type="predicted"/>
<feature type="region of interest" description="Disordered" evidence="5">
    <location>
        <begin position="332"/>
        <end position="361"/>
    </location>
</feature>
<keyword evidence="8" id="KW-1185">Reference proteome</keyword>
<dbReference type="PANTHER" id="PTHR15549:SF33">
    <property type="entry name" value="MEMBRANE PROTEIN WSC4, PUTATIVE (AFU_ORTHOLOGUE AFUA_5G09020)-RELATED"/>
    <property type="match status" value="1"/>
</dbReference>
<dbReference type="InterPro" id="IPR051694">
    <property type="entry name" value="Immunoregulatory_rcpt-like"/>
</dbReference>
<dbReference type="InterPro" id="IPR011043">
    <property type="entry name" value="Gal_Oxase/kelch_b-propeller"/>
</dbReference>
<comment type="subcellular location">
    <subcellularLocation>
        <location evidence="1">Membrane</location>
        <topology evidence="1">Single-pass membrane protein</topology>
    </subcellularLocation>
</comment>
<evidence type="ECO:0000256" key="6">
    <source>
        <dbReference type="SAM" id="Phobius"/>
    </source>
</evidence>
<keyword evidence="2 6" id="KW-0812">Transmembrane</keyword>
<gene>
    <name evidence="7" type="ORF">ABVK25_001970</name>
</gene>
<sequence>MTTLYHFAGYAAPSNSTVSSFNATTQTWVNVSVTGGSFNTVKRGGASSATTSASGLGLSLITGGFDSDTPPGMIVFDASDLSALTWTNKTKGAPHLDIGTMQYARFGNKGVLIAFGGYTDLFTASLYDMSLIHVFTVTTTGDIPLDRSEFCSVISASPDDSSFQITFFGGYNIHEGVALEDAYVLAIPAFRWINITSTNNQETQLSADAGRYVTSCALFEDRQMIILGGDLILESNSVIANAQTCNASWGVIRNLRVARLVHPCFRSLYSTGLGLKLIGGGLVKPGVTILISLTAFSPSGGATLVSPHGGFNDGALGPIFKKIVPKFTIKSTSASTSPATNSTSGQGSTPNAKPSSSSSSSNPVGAIAGGVVCGVFVMAFAAALTYVFCYRQRKRNQQQPEGPTEKPELSSHASVIGGSRNEGVHEMHADQRLIEIDGDNFMEAPPGNAAVKPSYYEMSSSNE</sequence>
<name>A0ABR4BL69_9LECA</name>
<comment type="caution">
    <text evidence="7">The sequence shown here is derived from an EMBL/GenBank/DDBJ whole genome shotgun (WGS) entry which is preliminary data.</text>
</comment>
<accession>A0ABR4BL69</accession>
<keyword evidence="3 6" id="KW-1133">Transmembrane helix</keyword>
<evidence type="ECO:0000313" key="7">
    <source>
        <dbReference type="EMBL" id="KAL2057586.1"/>
    </source>
</evidence>
<dbReference type="SUPFAM" id="SSF50965">
    <property type="entry name" value="Galactose oxidase, central domain"/>
    <property type="match status" value="1"/>
</dbReference>
<dbReference type="Gene3D" id="2.120.10.80">
    <property type="entry name" value="Kelch-type beta propeller"/>
    <property type="match status" value="1"/>
</dbReference>
<feature type="region of interest" description="Disordered" evidence="5">
    <location>
        <begin position="397"/>
        <end position="463"/>
    </location>
</feature>
<dbReference type="PANTHER" id="PTHR15549">
    <property type="entry name" value="PAIRED IMMUNOGLOBULIN-LIKE TYPE 2 RECEPTOR"/>
    <property type="match status" value="1"/>
</dbReference>
<feature type="transmembrane region" description="Helical" evidence="6">
    <location>
        <begin position="364"/>
        <end position="389"/>
    </location>
</feature>
<dbReference type="Proteomes" id="UP001590951">
    <property type="component" value="Unassembled WGS sequence"/>
</dbReference>
<evidence type="ECO:0000256" key="5">
    <source>
        <dbReference type="SAM" id="MobiDB-lite"/>
    </source>
</evidence>
<evidence type="ECO:0000313" key="8">
    <source>
        <dbReference type="Proteomes" id="UP001590951"/>
    </source>
</evidence>
<evidence type="ECO:0000256" key="4">
    <source>
        <dbReference type="ARBA" id="ARBA00023136"/>
    </source>
</evidence>
<evidence type="ECO:0000256" key="2">
    <source>
        <dbReference type="ARBA" id="ARBA00022692"/>
    </source>
</evidence>
<evidence type="ECO:0000256" key="3">
    <source>
        <dbReference type="ARBA" id="ARBA00022989"/>
    </source>
</evidence>
<organism evidence="7 8">
    <name type="scientific">Lepraria finkii</name>
    <dbReference type="NCBI Taxonomy" id="1340010"/>
    <lineage>
        <taxon>Eukaryota</taxon>
        <taxon>Fungi</taxon>
        <taxon>Dikarya</taxon>
        <taxon>Ascomycota</taxon>
        <taxon>Pezizomycotina</taxon>
        <taxon>Lecanoromycetes</taxon>
        <taxon>OSLEUM clade</taxon>
        <taxon>Lecanoromycetidae</taxon>
        <taxon>Lecanorales</taxon>
        <taxon>Lecanorineae</taxon>
        <taxon>Stereocaulaceae</taxon>
        <taxon>Lepraria</taxon>
    </lineage>
</organism>
<feature type="compositionally biased region" description="Low complexity" evidence="5">
    <location>
        <begin position="332"/>
        <end position="344"/>
    </location>
</feature>